<comment type="similarity">
    <text evidence="1">Belongs to the UPF0137 (pGP6-D) family.</text>
</comment>
<dbReference type="HOGENOM" id="CLU_098562_0_0_0"/>
<accession>S7J5I1</accession>
<reference evidence="2 3" key="1">
    <citation type="submission" date="2013-04" db="EMBL/GenBank/DDBJ databases">
        <title>Genome sequence of Chlamydia psittaci 10-1398/11.</title>
        <authorList>
            <person name="Huot-Creasy H."/>
            <person name="McCracken C.L."/>
            <person name="Humphries M."/>
            <person name="Sachse K."/>
            <person name="Laroucau K."/>
            <person name="Bavoil P."/>
            <person name="Myers G.S."/>
        </authorList>
    </citation>
    <scope>NUCLEOTIDE SEQUENCE [LARGE SCALE GENOMIC DNA]</scope>
    <source>
        <strain evidence="2 3">10_1398_11</strain>
    </source>
</reference>
<evidence type="ECO:0008006" key="4">
    <source>
        <dbReference type="Google" id="ProtNLM"/>
    </source>
</evidence>
<protein>
    <recommendedName>
        <fullName evidence="4">Virulence plasmid protein pGP6-D-related protein</fullName>
    </recommendedName>
</protein>
<dbReference type="InterPro" id="IPR005350">
    <property type="entry name" value="UPF0137"/>
</dbReference>
<dbReference type="AlphaFoldDB" id="S7J5I1"/>
<comment type="caution">
    <text evidence="2">The sequence shown here is derived from an EMBL/GenBank/DDBJ whole genome shotgun (WGS) entry which is preliminary data.</text>
</comment>
<dbReference type="Proteomes" id="UP000016200">
    <property type="component" value="Unassembled WGS sequence"/>
</dbReference>
<gene>
    <name evidence="2" type="ORF">CP10139811_1550</name>
</gene>
<organism evidence="2 3">
    <name type="scientific">Chlamydia ibidis</name>
    <dbReference type="NCBI Taxonomy" id="1405396"/>
    <lineage>
        <taxon>Bacteria</taxon>
        <taxon>Pseudomonadati</taxon>
        <taxon>Chlamydiota</taxon>
        <taxon>Chlamydiia</taxon>
        <taxon>Chlamydiales</taxon>
        <taxon>Chlamydiaceae</taxon>
        <taxon>Chlamydia/Chlamydophila group</taxon>
        <taxon>Chlamydia</taxon>
    </lineage>
</organism>
<proteinExistence type="inferred from homology"/>
<dbReference type="EMBL" id="ATNB01000051">
    <property type="protein sequence ID" value="EPP35488.1"/>
    <property type="molecule type" value="Genomic_DNA"/>
</dbReference>
<dbReference type="PATRIC" id="fig|1238237.3.peg.154"/>
<evidence type="ECO:0000313" key="3">
    <source>
        <dbReference type="Proteomes" id="UP000016200"/>
    </source>
</evidence>
<sequence>MSKLVKEASNFFQKNRENVEKEFQRKDVSTNFLSVSLNQDEQDQIESLIINHYEDLGEPHSEALNAIKLLTSQIKSIQKQHVLLLGEKIYRVREILQRINSPETTFSQWINIVFHTKSSAYNALAYYELFISLPDSDTKTVFQSIPYKTAYLLASRKGTLEDKVKVLGEIRGMSNTSAIHVLNRHLPSSRSVSLHLPNYSEDRNKIISNKLIEVLNLLGNGLELSSHNINLLQQLFEATLEKEKEDQKYAQYR</sequence>
<dbReference type="OrthoDB" id="19089at2"/>
<dbReference type="RefSeq" id="WP_020369953.1">
    <property type="nucleotide sequence ID" value="NZ_KE360166.1"/>
</dbReference>
<evidence type="ECO:0000313" key="2">
    <source>
        <dbReference type="EMBL" id="EPP35488.1"/>
    </source>
</evidence>
<dbReference type="Pfam" id="PF03677">
    <property type="entry name" value="UPF0137"/>
    <property type="match status" value="1"/>
</dbReference>
<evidence type="ECO:0000256" key="1">
    <source>
        <dbReference type="ARBA" id="ARBA00006121"/>
    </source>
</evidence>
<name>S7J5I1_9CHLA</name>